<dbReference type="EMBL" id="JACHJI010000018">
    <property type="protein sequence ID" value="MBB4902645.1"/>
    <property type="molecule type" value="Genomic_DNA"/>
</dbReference>
<comment type="caution">
    <text evidence="1">The sequence shown here is derived from an EMBL/GenBank/DDBJ whole genome shotgun (WGS) entry which is preliminary data.</text>
</comment>
<sequence length="33" mass="3727">MNSRPPVHYQLVQPQAEAAVMRASGRHRGVRRA</sequence>
<keyword evidence="2" id="KW-1185">Reference proteome</keyword>
<dbReference type="AlphaFoldDB" id="A0A7W7PWM4"/>
<organism evidence="1 2">
    <name type="scientific">Streptomyces griseomycini</name>
    <dbReference type="NCBI Taxonomy" id="66895"/>
    <lineage>
        <taxon>Bacteria</taxon>
        <taxon>Bacillati</taxon>
        <taxon>Actinomycetota</taxon>
        <taxon>Actinomycetes</taxon>
        <taxon>Kitasatosporales</taxon>
        <taxon>Streptomycetaceae</taxon>
        <taxon>Streptomyces</taxon>
    </lineage>
</organism>
<gene>
    <name evidence="1" type="ORF">FHS37_006742</name>
</gene>
<evidence type="ECO:0000313" key="1">
    <source>
        <dbReference type="EMBL" id="MBB4902645.1"/>
    </source>
</evidence>
<evidence type="ECO:0000313" key="2">
    <source>
        <dbReference type="Proteomes" id="UP000579523"/>
    </source>
</evidence>
<protein>
    <submittedName>
        <fullName evidence="1">Uncharacterized protein</fullName>
    </submittedName>
</protein>
<name>A0A7W7PWM4_9ACTN</name>
<proteinExistence type="predicted"/>
<accession>A0A7W7PWM4</accession>
<reference evidence="1 2" key="1">
    <citation type="submission" date="2020-08" db="EMBL/GenBank/DDBJ databases">
        <title>Genomic Encyclopedia of Type Strains, Phase III (KMG-III): the genomes of soil and plant-associated and newly described type strains.</title>
        <authorList>
            <person name="Whitman W."/>
        </authorList>
    </citation>
    <scope>NUCLEOTIDE SEQUENCE [LARGE SCALE GENOMIC DNA]</scope>
    <source>
        <strain evidence="1 2">CECT 3273</strain>
    </source>
</reference>
<dbReference type="Proteomes" id="UP000579523">
    <property type="component" value="Unassembled WGS sequence"/>
</dbReference>